<feature type="domain" description="LysM" evidence="9">
    <location>
        <begin position="25"/>
        <end position="68"/>
    </location>
</feature>
<organism evidence="11 12">
    <name type="scientific">Bacillus mesophilum</name>
    <dbReference type="NCBI Taxonomy" id="1071718"/>
    <lineage>
        <taxon>Bacteria</taxon>
        <taxon>Bacillati</taxon>
        <taxon>Bacillota</taxon>
        <taxon>Bacilli</taxon>
        <taxon>Bacillales</taxon>
        <taxon>Bacillaceae</taxon>
        <taxon>Bacillus</taxon>
    </lineage>
</organism>
<dbReference type="PANTHER" id="PTHR47053">
    <property type="entry name" value="MUREIN DD-ENDOPEPTIDASE MEPH-RELATED"/>
    <property type="match status" value="1"/>
</dbReference>
<dbReference type="GO" id="GO:0006508">
    <property type="term" value="P:proteolysis"/>
    <property type="evidence" value="ECO:0007669"/>
    <property type="project" value="UniProtKB-KW"/>
</dbReference>
<keyword evidence="2" id="KW-0645">Protease</keyword>
<dbReference type="Pfam" id="PF00877">
    <property type="entry name" value="NLPC_P60"/>
    <property type="match status" value="1"/>
</dbReference>
<comment type="caution">
    <text evidence="11">The sequence shown here is derived from an EMBL/GenBank/DDBJ whole genome shotgun (WGS) entry which is preliminary data.</text>
</comment>
<name>A0A7V7UV71_9BACI</name>
<feature type="chain" id="PRO_5039247988" evidence="8">
    <location>
        <begin position="20"/>
        <end position="345"/>
    </location>
</feature>
<evidence type="ECO:0000256" key="5">
    <source>
        <dbReference type="ARBA" id="ARBA00022801"/>
    </source>
</evidence>
<evidence type="ECO:0000256" key="8">
    <source>
        <dbReference type="SAM" id="SignalP"/>
    </source>
</evidence>
<evidence type="ECO:0000256" key="1">
    <source>
        <dbReference type="ARBA" id="ARBA00007074"/>
    </source>
</evidence>
<dbReference type="GO" id="GO:0008234">
    <property type="term" value="F:cysteine-type peptidase activity"/>
    <property type="evidence" value="ECO:0007669"/>
    <property type="project" value="UniProtKB-KW"/>
</dbReference>
<protein>
    <submittedName>
        <fullName evidence="11">LysM peptidoglycan-binding domain-containing protein</fullName>
    </submittedName>
</protein>
<dbReference type="InterPro" id="IPR018392">
    <property type="entry name" value="LysM"/>
</dbReference>
<keyword evidence="5" id="KW-0378">Hydrolase</keyword>
<proteinExistence type="inferred from homology"/>
<accession>A0A7V7UV71</accession>
<evidence type="ECO:0000256" key="3">
    <source>
        <dbReference type="ARBA" id="ARBA00022729"/>
    </source>
</evidence>
<evidence type="ECO:0000256" key="4">
    <source>
        <dbReference type="ARBA" id="ARBA00022737"/>
    </source>
</evidence>
<evidence type="ECO:0000256" key="2">
    <source>
        <dbReference type="ARBA" id="ARBA00022670"/>
    </source>
</evidence>
<sequence length="345" mass="37490">MKKEIVSIAAMAIISSAYAAHASADTHVVQKGDTLWQLSKKYSVSVAELKSINGLSSDFLKINQPIKIVKTVTAPATKPAPPAVKEPSKPSSKPVTHTYIVASGDTLSKIAVKHNISLQTLMNLNGLTTHLIFPGQTLKVTSSSSQGPKEEVKPAQPSQPAPALTQYMVKKGDTLSKIAAQTKTSVSDLRKWNGLSGDYIFVGQVLMLQKNTAIAPEGPAVQVPKDVQEIISAAKNLLGTPYIWGGSTLTGFDCSGFIYYVLKQTGSQMGRYSTDGYYSRSYYVSTPQPGDIVFFENTYRKGISHMGIYLGNDEFIHADSTLGVTISNINSAYYQKHFDGFKRFY</sequence>
<keyword evidence="6" id="KW-0788">Thiol protease</keyword>
<dbReference type="OrthoDB" id="9813368at2"/>
<feature type="signal peptide" evidence="8">
    <location>
        <begin position="1"/>
        <end position="19"/>
    </location>
</feature>
<gene>
    <name evidence="11" type="ORF">F7732_10615</name>
</gene>
<feature type="region of interest" description="Disordered" evidence="7">
    <location>
        <begin position="139"/>
        <end position="161"/>
    </location>
</feature>
<dbReference type="Gene3D" id="3.90.1720.10">
    <property type="entry name" value="endopeptidase domain like (from Nostoc punctiforme)"/>
    <property type="match status" value="1"/>
</dbReference>
<evidence type="ECO:0000259" key="9">
    <source>
        <dbReference type="PROSITE" id="PS51782"/>
    </source>
</evidence>
<evidence type="ECO:0000256" key="7">
    <source>
        <dbReference type="SAM" id="MobiDB-lite"/>
    </source>
</evidence>
<dbReference type="InterPro" id="IPR038765">
    <property type="entry name" value="Papain-like_cys_pep_sf"/>
</dbReference>
<dbReference type="InterPro" id="IPR036779">
    <property type="entry name" value="LysM_dom_sf"/>
</dbReference>
<evidence type="ECO:0000313" key="12">
    <source>
        <dbReference type="Proteomes" id="UP000441354"/>
    </source>
</evidence>
<comment type="similarity">
    <text evidence="1">Belongs to the peptidase C40 family.</text>
</comment>
<evidence type="ECO:0000256" key="6">
    <source>
        <dbReference type="ARBA" id="ARBA00022807"/>
    </source>
</evidence>
<keyword evidence="3 8" id="KW-0732">Signal</keyword>
<keyword evidence="12" id="KW-1185">Reference proteome</keyword>
<dbReference type="RefSeq" id="WP_151573840.1">
    <property type="nucleotide sequence ID" value="NZ_WBOT01000003.1"/>
</dbReference>
<dbReference type="Pfam" id="PF01476">
    <property type="entry name" value="LysM"/>
    <property type="match status" value="3"/>
</dbReference>
<feature type="domain" description="LysM" evidence="9">
    <location>
        <begin position="97"/>
        <end position="140"/>
    </location>
</feature>
<dbReference type="SMART" id="SM00257">
    <property type="entry name" value="LysM"/>
    <property type="match status" value="3"/>
</dbReference>
<dbReference type="Proteomes" id="UP000441354">
    <property type="component" value="Unassembled WGS sequence"/>
</dbReference>
<dbReference type="PANTHER" id="PTHR47053:SF1">
    <property type="entry name" value="MUREIN DD-ENDOPEPTIDASE MEPH-RELATED"/>
    <property type="match status" value="1"/>
</dbReference>
<dbReference type="Gene3D" id="3.10.350.10">
    <property type="entry name" value="LysM domain"/>
    <property type="match status" value="3"/>
</dbReference>
<evidence type="ECO:0000313" key="11">
    <source>
        <dbReference type="EMBL" id="KAB2332542.1"/>
    </source>
</evidence>
<dbReference type="InterPro" id="IPR051202">
    <property type="entry name" value="Peptidase_C40"/>
</dbReference>
<evidence type="ECO:0000259" key="10">
    <source>
        <dbReference type="PROSITE" id="PS51935"/>
    </source>
</evidence>
<dbReference type="AlphaFoldDB" id="A0A7V7UV71"/>
<dbReference type="PROSITE" id="PS51935">
    <property type="entry name" value="NLPC_P60"/>
    <property type="match status" value="1"/>
</dbReference>
<reference evidence="11 12" key="1">
    <citation type="journal article" date="2014" name="Arch. Microbiol.">
        <title>Bacillus mesophilum sp. nov., strain IITR-54T, a novel 4-chlorobiphenyl dechlorinating bacterium.</title>
        <authorList>
            <person name="Manickam N."/>
            <person name="Singh N.K."/>
            <person name="Bajaj A."/>
            <person name="Kumar R.M."/>
            <person name="Kaur G."/>
            <person name="Kaur N."/>
            <person name="Bala M."/>
            <person name="Kumar A."/>
            <person name="Mayilraj S."/>
        </authorList>
    </citation>
    <scope>NUCLEOTIDE SEQUENCE [LARGE SCALE GENOMIC DNA]</scope>
    <source>
        <strain evidence="11 12">IITR-54</strain>
    </source>
</reference>
<dbReference type="PROSITE" id="PS51782">
    <property type="entry name" value="LYSM"/>
    <property type="match status" value="3"/>
</dbReference>
<keyword evidence="4" id="KW-0677">Repeat</keyword>
<feature type="domain" description="LysM" evidence="9">
    <location>
        <begin position="165"/>
        <end position="208"/>
    </location>
</feature>
<dbReference type="InterPro" id="IPR000064">
    <property type="entry name" value="NLP_P60_dom"/>
</dbReference>
<feature type="domain" description="NlpC/P60" evidence="10">
    <location>
        <begin position="224"/>
        <end position="345"/>
    </location>
</feature>
<dbReference type="SUPFAM" id="SSF54001">
    <property type="entry name" value="Cysteine proteinases"/>
    <property type="match status" value="1"/>
</dbReference>
<dbReference type="CDD" id="cd00118">
    <property type="entry name" value="LysM"/>
    <property type="match status" value="3"/>
</dbReference>
<dbReference type="SUPFAM" id="SSF54106">
    <property type="entry name" value="LysM domain"/>
    <property type="match status" value="3"/>
</dbReference>
<dbReference type="EMBL" id="WBOT01000003">
    <property type="protein sequence ID" value="KAB2332542.1"/>
    <property type="molecule type" value="Genomic_DNA"/>
</dbReference>